<keyword evidence="4" id="KW-1185">Reference proteome</keyword>
<organism evidence="3 4">
    <name type="scientific">Paractinoplanes rhizophilus</name>
    <dbReference type="NCBI Taxonomy" id="1416877"/>
    <lineage>
        <taxon>Bacteria</taxon>
        <taxon>Bacillati</taxon>
        <taxon>Actinomycetota</taxon>
        <taxon>Actinomycetes</taxon>
        <taxon>Micromonosporales</taxon>
        <taxon>Micromonosporaceae</taxon>
        <taxon>Paractinoplanes</taxon>
    </lineage>
</organism>
<gene>
    <name evidence="3" type="ORF">ACFQS1_20465</name>
</gene>
<dbReference type="InterPro" id="IPR035994">
    <property type="entry name" value="Nucleoside_phosphorylase_sf"/>
</dbReference>
<feature type="domain" description="Nucleoside phosphorylase" evidence="1">
    <location>
        <begin position="80"/>
        <end position="264"/>
    </location>
</feature>
<dbReference type="Pfam" id="PF01048">
    <property type="entry name" value="PNP_UDP_1"/>
    <property type="match status" value="1"/>
</dbReference>
<name>A0ABW2HXM5_9ACTN</name>
<dbReference type="PANTHER" id="PTHR46832">
    <property type="entry name" value="5'-METHYLTHIOADENOSINE/S-ADENOSYLHOMOCYSTEINE NUCLEOSIDASE"/>
    <property type="match status" value="1"/>
</dbReference>
<dbReference type="EMBL" id="JBHTBJ010000014">
    <property type="protein sequence ID" value="MFC7276374.1"/>
    <property type="molecule type" value="Genomic_DNA"/>
</dbReference>
<proteinExistence type="predicted"/>
<evidence type="ECO:0008006" key="5">
    <source>
        <dbReference type="Google" id="ProtNLM"/>
    </source>
</evidence>
<accession>A0ABW2HXM5</accession>
<comment type="caution">
    <text evidence="3">The sequence shown here is derived from an EMBL/GenBank/DDBJ whole genome shotgun (WGS) entry which is preliminary data.</text>
</comment>
<evidence type="ECO:0000313" key="3">
    <source>
        <dbReference type="EMBL" id="MFC7276374.1"/>
    </source>
</evidence>
<dbReference type="SUPFAM" id="SSF53167">
    <property type="entry name" value="Purine and uridine phosphorylases"/>
    <property type="match status" value="1"/>
</dbReference>
<evidence type="ECO:0000259" key="2">
    <source>
        <dbReference type="Pfam" id="PF19956"/>
    </source>
</evidence>
<protein>
    <recommendedName>
        <fullName evidence="5">Nucleoside phosphorylase</fullName>
    </recommendedName>
</protein>
<evidence type="ECO:0000313" key="4">
    <source>
        <dbReference type="Proteomes" id="UP001596548"/>
    </source>
</evidence>
<feature type="domain" description="Effector-associated" evidence="2">
    <location>
        <begin position="306"/>
        <end position="385"/>
    </location>
</feature>
<dbReference type="Proteomes" id="UP001596548">
    <property type="component" value="Unassembled WGS sequence"/>
</dbReference>
<dbReference type="InterPro" id="IPR045431">
    <property type="entry name" value="EAD2"/>
</dbReference>
<dbReference type="Gene3D" id="3.40.50.1580">
    <property type="entry name" value="Nucleoside phosphorylase domain"/>
    <property type="match status" value="1"/>
</dbReference>
<reference evidence="4" key="1">
    <citation type="journal article" date="2019" name="Int. J. Syst. Evol. Microbiol.">
        <title>The Global Catalogue of Microorganisms (GCM) 10K type strain sequencing project: providing services to taxonomists for standard genome sequencing and annotation.</title>
        <authorList>
            <consortium name="The Broad Institute Genomics Platform"/>
            <consortium name="The Broad Institute Genome Sequencing Center for Infectious Disease"/>
            <person name="Wu L."/>
            <person name="Ma J."/>
        </authorList>
    </citation>
    <scope>NUCLEOTIDE SEQUENCE [LARGE SCALE GENOMIC DNA]</scope>
    <source>
        <strain evidence="4">XZYJT-10</strain>
    </source>
</reference>
<evidence type="ECO:0000259" key="1">
    <source>
        <dbReference type="Pfam" id="PF01048"/>
    </source>
</evidence>
<dbReference type="Pfam" id="PF19956">
    <property type="entry name" value="EAD2"/>
    <property type="match status" value="1"/>
</dbReference>
<dbReference type="InterPro" id="IPR000845">
    <property type="entry name" value="Nucleoside_phosphorylase_d"/>
</dbReference>
<dbReference type="RefSeq" id="WP_378970624.1">
    <property type="nucleotide sequence ID" value="NZ_JBHTBJ010000014.1"/>
</dbReference>
<sequence length="392" mass="42109">MAVRSGGEARNADPGGVDPSLVSIGVVTAITVETLAVRHVLDEVVTVHLDGDQHPYHVGTLPSSSPAEPHVVAVAQQTRDGTRDAAWLCGHMPRTFESLRAFVMCGIAAGVPSDDPARNVALGDVVVATEVIDYRHERRVDGGDILRGVAQQPGAVWMDADHQVRSDEMLGAPPWLPALEAAGDPFRPPRPPGRPRAHRGRVGSADLLLRDRVYRDGVAGELGLLAFEMEGAGVAIGSQLAGRSWYMVRGVADHGDNLSKDDAWHPYAALAAASYLRSVLARCAPFAPGRHRQRAGDGLDPLNAIADALVGLRILRDEQQRRAVLDLLPAAIRAQIPENSMGRLHIIQTVTTLERYPQGLEVLLAALRLALGEGSAEFAAAERVLRVNWRSR</sequence>
<dbReference type="PANTHER" id="PTHR46832:SF1">
    <property type="entry name" value="5'-METHYLTHIOADENOSINE_S-ADENOSYLHOMOCYSTEINE NUCLEOSIDASE"/>
    <property type="match status" value="1"/>
</dbReference>